<protein>
    <recommendedName>
        <fullName evidence="1">HTH cro/C1-type domain-containing protein</fullName>
    </recommendedName>
</protein>
<dbReference type="Gene3D" id="1.10.260.40">
    <property type="entry name" value="lambda repressor-like DNA-binding domains"/>
    <property type="match status" value="1"/>
</dbReference>
<dbReference type="CDD" id="cd00093">
    <property type="entry name" value="HTH_XRE"/>
    <property type="match status" value="1"/>
</dbReference>
<organism evidence="2 3">
    <name type="scientific">Companilactobacillus farciminis</name>
    <dbReference type="NCBI Taxonomy" id="1612"/>
    <lineage>
        <taxon>Bacteria</taxon>
        <taxon>Bacillati</taxon>
        <taxon>Bacillota</taxon>
        <taxon>Bacilli</taxon>
        <taxon>Lactobacillales</taxon>
        <taxon>Lactobacillaceae</taxon>
        <taxon>Companilactobacillus</taxon>
    </lineage>
</organism>
<name>A0A4R5NH95_9LACO</name>
<dbReference type="Pfam" id="PF13560">
    <property type="entry name" value="HTH_31"/>
    <property type="match status" value="1"/>
</dbReference>
<dbReference type="InterPro" id="IPR010982">
    <property type="entry name" value="Lambda_DNA-bd_dom_sf"/>
</dbReference>
<feature type="domain" description="HTH cro/C1-type" evidence="1">
    <location>
        <begin position="14"/>
        <end position="75"/>
    </location>
</feature>
<dbReference type="OrthoDB" id="194368at2"/>
<dbReference type="RefSeq" id="WP_056945232.1">
    <property type="nucleotide sequence ID" value="NZ_CAJJMR010000040.1"/>
</dbReference>
<gene>
    <name evidence="2" type="ORF">C5L30_000634</name>
</gene>
<comment type="caution">
    <text evidence="2">The sequence shown here is derived from an EMBL/GenBank/DDBJ whole genome shotgun (WGS) entry which is preliminary data.</text>
</comment>
<dbReference type="AlphaFoldDB" id="A0A4R5NH95"/>
<dbReference type="GO" id="GO:0003677">
    <property type="term" value="F:DNA binding"/>
    <property type="evidence" value="ECO:0007669"/>
    <property type="project" value="InterPro"/>
</dbReference>
<dbReference type="SMART" id="SM00530">
    <property type="entry name" value="HTH_XRE"/>
    <property type="match status" value="1"/>
</dbReference>
<accession>A0A4R5NH95</accession>
<evidence type="ECO:0000313" key="2">
    <source>
        <dbReference type="EMBL" id="TDG73198.1"/>
    </source>
</evidence>
<dbReference type="EMBL" id="PUFN01000011">
    <property type="protein sequence ID" value="TDG73198.1"/>
    <property type="molecule type" value="Genomic_DNA"/>
</dbReference>
<sequence>MPNQVSKELFGKKLRELREKHSYSLRQVSNQSKTQDDPPISPSYWSLIERGERNIPKPDTLKRMAHGLRIPATEILKIAGYSEIDDVISNSKPVDLKNDKDPLITYGGKPISDDYMEIFRKILKDYDDDKSGKK</sequence>
<dbReference type="SUPFAM" id="SSF47413">
    <property type="entry name" value="lambda repressor-like DNA-binding domains"/>
    <property type="match status" value="1"/>
</dbReference>
<evidence type="ECO:0000259" key="1">
    <source>
        <dbReference type="PROSITE" id="PS50943"/>
    </source>
</evidence>
<reference evidence="2 3" key="1">
    <citation type="journal article" date="2019" name="Appl. Microbiol. Biotechnol.">
        <title>Uncovering carbohydrate metabolism through a genotype-phenotype association study of 56 lactic acid bacteria genomes.</title>
        <authorList>
            <person name="Buron-Moles G."/>
            <person name="Chailyan A."/>
            <person name="Dolejs I."/>
            <person name="Forster J."/>
            <person name="Miks M.H."/>
        </authorList>
    </citation>
    <scope>NUCLEOTIDE SEQUENCE [LARGE SCALE GENOMIC DNA]</scope>
    <source>
        <strain evidence="2 3">ATCC 29644</strain>
    </source>
</reference>
<proteinExistence type="predicted"/>
<evidence type="ECO:0000313" key="3">
    <source>
        <dbReference type="Proteomes" id="UP000295257"/>
    </source>
</evidence>
<dbReference type="Proteomes" id="UP000295257">
    <property type="component" value="Unassembled WGS sequence"/>
</dbReference>
<dbReference type="PROSITE" id="PS50943">
    <property type="entry name" value="HTH_CROC1"/>
    <property type="match status" value="1"/>
</dbReference>
<keyword evidence="3" id="KW-1185">Reference proteome</keyword>
<dbReference type="InterPro" id="IPR001387">
    <property type="entry name" value="Cro/C1-type_HTH"/>
</dbReference>